<feature type="domain" description="DUF7092" evidence="9">
    <location>
        <begin position="3"/>
        <end position="78"/>
    </location>
</feature>
<name>A0ABN8DJ84_9VIBR</name>
<keyword evidence="5 6" id="KW-0482">Metalloprotease</keyword>
<dbReference type="PANTHER" id="PTHR22726">
    <property type="entry name" value="METALLOENDOPEPTIDASE OMA1"/>
    <property type="match status" value="1"/>
</dbReference>
<gene>
    <name evidence="10" type="primary">bepA_2</name>
    <name evidence="10" type="ORF">VHP8226_02018</name>
</gene>
<evidence type="ECO:0000256" key="7">
    <source>
        <dbReference type="SAM" id="Phobius"/>
    </source>
</evidence>
<dbReference type="CDD" id="cd07332">
    <property type="entry name" value="M48C_Oma1_like"/>
    <property type="match status" value="1"/>
</dbReference>
<dbReference type="InterPro" id="IPR055518">
    <property type="entry name" value="DUF7092"/>
</dbReference>
<keyword evidence="2" id="KW-0479">Metal-binding</keyword>
<dbReference type="Pfam" id="PF01435">
    <property type="entry name" value="Peptidase_M48"/>
    <property type="match status" value="1"/>
</dbReference>
<comment type="caution">
    <text evidence="10">The sequence shown here is derived from an EMBL/GenBank/DDBJ whole genome shotgun (WGS) entry which is preliminary data.</text>
</comment>
<keyword evidence="7" id="KW-0472">Membrane</keyword>
<dbReference type="GO" id="GO:0008233">
    <property type="term" value="F:peptidase activity"/>
    <property type="evidence" value="ECO:0007669"/>
    <property type="project" value="UniProtKB-KW"/>
</dbReference>
<evidence type="ECO:0000256" key="3">
    <source>
        <dbReference type="ARBA" id="ARBA00022801"/>
    </source>
</evidence>
<keyword evidence="11" id="KW-1185">Reference proteome</keyword>
<evidence type="ECO:0000256" key="6">
    <source>
        <dbReference type="RuleBase" id="RU003983"/>
    </source>
</evidence>
<dbReference type="InterPro" id="IPR001915">
    <property type="entry name" value="Peptidase_M48"/>
</dbReference>
<keyword evidence="7" id="KW-1133">Transmembrane helix</keyword>
<dbReference type="Proteomes" id="UP000838160">
    <property type="component" value="Unassembled WGS sequence"/>
</dbReference>
<proteinExistence type="inferred from homology"/>
<dbReference type="PANTHER" id="PTHR22726:SF1">
    <property type="entry name" value="METALLOENDOPEPTIDASE OMA1, MITOCHONDRIAL"/>
    <property type="match status" value="1"/>
</dbReference>
<dbReference type="EMBL" id="CAKLCM010000002">
    <property type="protein sequence ID" value="CAH0526648.1"/>
    <property type="molecule type" value="Genomic_DNA"/>
</dbReference>
<accession>A0ABN8DJ84</accession>
<dbReference type="EC" id="3.4.-.-" evidence="10"/>
<evidence type="ECO:0000256" key="5">
    <source>
        <dbReference type="ARBA" id="ARBA00023049"/>
    </source>
</evidence>
<evidence type="ECO:0000256" key="1">
    <source>
        <dbReference type="ARBA" id="ARBA00022670"/>
    </source>
</evidence>
<sequence length="332" mass="36822">MQFEGVAYPPKSSERHKAVLSVEQANTLSLSVVGNIFSCELNSAEITAPMGNLPVRFTLPNGWVFVTDRSDEISRWFKYHNKTSLIDKAESNGFAWFVSVLVCILVVVGGYFYALPWASDKVANMIPNSVSVAIGDQVLESLDHGWQPSELSQTQQDEIRERVNGHLLNLEKIPYPVEIVFRSSENGANAFALPGGKVVLLDQLVILAQTQQQLDSIIFHELGHIHHRHMMKKLVHSSLLSVGVSLLTGESSGIVDNLAGLTVFILSSGYSRQAEAEADAYASSAMLEIYGDTQAMVEMFELFRQQGDTELPEWLSTHDSLDKRIEAIRSRD</sequence>
<evidence type="ECO:0000259" key="8">
    <source>
        <dbReference type="Pfam" id="PF01435"/>
    </source>
</evidence>
<keyword evidence="1 6" id="KW-0645">Protease</keyword>
<keyword evidence="3 6" id="KW-0378">Hydrolase</keyword>
<evidence type="ECO:0000256" key="2">
    <source>
        <dbReference type="ARBA" id="ARBA00022723"/>
    </source>
</evidence>
<organism evidence="10 11">
    <name type="scientific">Vibrio hippocampi</name>
    <dbReference type="NCBI Taxonomy" id="654686"/>
    <lineage>
        <taxon>Bacteria</taxon>
        <taxon>Pseudomonadati</taxon>
        <taxon>Pseudomonadota</taxon>
        <taxon>Gammaproteobacteria</taxon>
        <taxon>Vibrionales</taxon>
        <taxon>Vibrionaceae</taxon>
        <taxon>Vibrio</taxon>
    </lineage>
</organism>
<dbReference type="RefSeq" id="WP_237484907.1">
    <property type="nucleotide sequence ID" value="NZ_CAKLCM010000002.1"/>
</dbReference>
<evidence type="ECO:0000259" key="9">
    <source>
        <dbReference type="Pfam" id="PF23368"/>
    </source>
</evidence>
<evidence type="ECO:0000313" key="10">
    <source>
        <dbReference type="EMBL" id="CAH0526648.1"/>
    </source>
</evidence>
<keyword evidence="7" id="KW-0812">Transmembrane</keyword>
<comment type="cofactor">
    <cofactor evidence="6">
        <name>Zn(2+)</name>
        <dbReference type="ChEBI" id="CHEBI:29105"/>
    </cofactor>
    <text evidence="6">Binds 1 zinc ion per subunit.</text>
</comment>
<dbReference type="GO" id="GO:0006508">
    <property type="term" value="P:proteolysis"/>
    <property type="evidence" value="ECO:0007669"/>
    <property type="project" value="UniProtKB-KW"/>
</dbReference>
<evidence type="ECO:0000256" key="4">
    <source>
        <dbReference type="ARBA" id="ARBA00022833"/>
    </source>
</evidence>
<feature type="domain" description="Peptidase M48" evidence="8">
    <location>
        <begin position="157"/>
        <end position="331"/>
    </location>
</feature>
<comment type="similarity">
    <text evidence="6">Belongs to the peptidase M48 family.</text>
</comment>
<reference evidence="10" key="1">
    <citation type="submission" date="2021-12" db="EMBL/GenBank/DDBJ databases">
        <authorList>
            <person name="Rodrigo-Torres L."/>
            <person name="Arahal R. D."/>
            <person name="Lucena T."/>
        </authorList>
    </citation>
    <scope>NUCLEOTIDE SEQUENCE</scope>
    <source>
        <strain evidence="10">CECT 8226</strain>
    </source>
</reference>
<keyword evidence="4 6" id="KW-0862">Zinc</keyword>
<feature type="transmembrane region" description="Helical" evidence="7">
    <location>
        <begin position="94"/>
        <end position="115"/>
    </location>
</feature>
<dbReference type="Gene3D" id="3.30.2010.10">
    <property type="entry name" value="Metalloproteases ('zincins'), catalytic domain"/>
    <property type="match status" value="1"/>
</dbReference>
<dbReference type="Pfam" id="PF23368">
    <property type="entry name" value="DUF7092"/>
    <property type="match status" value="1"/>
</dbReference>
<protein>
    <submittedName>
        <fullName evidence="10">Beta-barrel assembly-enhancing protease</fullName>
        <ecNumber evidence="10">3.4.-.-</ecNumber>
    </submittedName>
</protein>
<evidence type="ECO:0000313" key="11">
    <source>
        <dbReference type="Proteomes" id="UP000838160"/>
    </source>
</evidence>
<dbReference type="InterPro" id="IPR051156">
    <property type="entry name" value="Mito/Outer_Membr_Metalloprot"/>
</dbReference>